<feature type="domain" description="ABC3 transporter permease C-terminal" evidence="8">
    <location>
        <begin position="278"/>
        <end position="391"/>
    </location>
</feature>
<name>A0AAD1C5L7_METFU</name>
<keyword evidence="2" id="KW-1003">Cell membrane</keyword>
<keyword evidence="4 7" id="KW-1133">Transmembrane helix</keyword>
<dbReference type="RefSeq" id="WP_003457839.1">
    <property type="nucleotide sequence ID" value="NZ_AJMR01000232.1"/>
</dbReference>
<dbReference type="PANTHER" id="PTHR30572:SF4">
    <property type="entry name" value="ABC TRANSPORTER PERMEASE YTRF"/>
    <property type="match status" value="1"/>
</dbReference>
<dbReference type="InterPro" id="IPR003838">
    <property type="entry name" value="ABC3_permease_C"/>
</dbReference>
<dbReference type="GO" id="GO:0005886">
    <property type="term" value="C:plasma membrane"/>
    <property type="evidence" value="ECO:0007669"/>
    <property type="project" value="UniProtKB-SubCell"/>
</dbReference>
<dbReference type="EMBL" id="AP014862">
    <property type="protein sequence ID" value="BAU77300.1"/>
    <property type="molecule type" value="Genomic_DNA"/>
</dbReference>
<comment type="subcellular location">
    <subcellularLocation>
        <location evidence="1">Cell membrane</location>
        <topology evidence="1">Multi-pass membrane protein</topology>
    </subcellularLocation>
</comment>
<evidence type="ECO:0000256" key="7">
    <source>
        <dbReference type="SAM" id="Phobius"/>
    </source>
</evidence>
<keyword evidence="5 7" id="KW-0472">Membrane</keyword>
<organism evidence="10 11">
    <name type="scientific">Metapseudomonas furukawaii</name>
    <name type="common">Pseudomonas furukawaii</name>
    <dbReference type="NCBI Taxonomy" id="1149133"/>
    <lineage>
        <taxon>Bacteria</taxon>
        <taxon>Pseudomonadati</taxon>
        <taxon>Pseudomonadota</taxon>
        <taxon>Gammaproteobacteria</taxon>
        <taxon>Pseudomonadales</taxon>
        <taxon>Pseudomonadaceae</taxon>
        <taxon>Metapseudomonas</taxon>
    </lineage>
</organism>
<dbReference type="AlphaFoldDB" id="A0AAD1C5L7"/>
<dbReference type="PANTHER" id="PTHR30572">
    <property type="entry name" value="MEMBRANE COMPONENT OF TRANSPORTER-RELATED"/>
    <property type="match status" value="1"/>
</dbReference>
<evidence type="ECO:0000256" key="4">
    <source>
        <dbReference type="ARBA" id="ARBA00022989"/>
    </source>
</evidence>
<dbReference type="InterPro" id="IPR025857">
    <property type="entry name" value="MacB_PCD"/>
</dbReference>
<dbReference type="GO" id="GO:0022857">
    <property type="term" value="F:transmembrane transporter activity"/>
    <property type="evidence" value="ECO:0007669"/>
    <property type="project" value="TreeGrafter"/>
</dbReference>
<evidence type="ECO:0000259" key="8">
    <source>
        <dbReference type="Pfam" id="PF02687"/>
    </source>
</evidence>
<protein>
    <submittedName>
        <fullName evidence="10">ABC transporter protein</fullName>
    </submittedName>
</protein>
<dbReference type="Pfam" id="PF02687">
    <property type="entry name" value="FtsX"/>
    <property type="match status" value="1"/>
</dbReference>
<feature type="domain" description="MacB-like periplasmic core" evidence="9">
    <location>
        <begin position="21"/>
        <end position="241"/>
    </location>
</feature>
<evidence type="ECO:0000259" key="9">
    <source>
        <dbReference type="Pfam" id="PF12704"/>
    </source>
</evidence>
<comment type="similarity">
    <text evidence="6">Belongs to the ABC-4 integral membrane protein family.</text>
</comment>
<accession>A0AAD1C5L7</accession>
<sequence length="400" mass="41633">MRWRDGLALCGSALLSQPLRSLLTLLGVAIGIAAVGLLTAMGEGLRGRVLDSFAQFGTRVVTVRPGTLSSGGMGGVLASARPLSIADAEALGRLPRAEAVVPIIQGNGDIQAGGRQRRVDILGTGSQLAAAWRVRMDQGRFLPPSRDGRTPAYVVLGAKLASELFGDSSPVGRRVRVGGASFRVAGVMEAKGNLLGFDLDDIAYIPVDRAEQLFNREGLVKVHVLFEAGVPAPAFAESVRRLLVERHGREDFRMTTQDDLLGSLNRILASLTLGVAALGGISLLVGAVGIFTIMTTTVEERTAEVGLLRAIGAGPRQVLGLFLTEATLLSVSGGVLGLALALVLVVSLRGWMPGLPLEPDLSLVLMALGLSMLVGMGAGLAPARRAARLHPVEALRAGGS</sequence>
<evidence type="ECO:0000313" key="10">
    <source>
        <dbReference type="EMBL" id="BAU77300.1"/>
    </source>
</evidence>
<keyword evidence="11" id="KW-1185">Reference proteome</keyword>
<dbReference type="InterPro" id="IPR050250">
    <property type="entry name" value="Macrolide_Exporter_MacB"/>
</dbReference>
<feature type="transmembrane region" description="Helical" evidence="7">
    <location>
        <begin position="326"/>
        <end position="349"/>
    </location>
</feature>
<reference evidence="10 11" key="2">
    <citation type="journal article" date="2017" name="Int. J. Syst. Evol. Microbiol.">
        <title>Pseudomonas furukawaii sp. nov., a polychlorinated biphenyl-degrading bacterium isolated from biphenyl-contaminated soil in Japan.</title>
        <authorList>
            <person name="Kimura N."/>
            <person name="Watanabe T."/>
            <person name="Suenaga H."/>
            <person name="Fujihara H."/>
            <person name="Futagami T."/>
            <person name="Goto M."/>
            <person name="Hanada S."/>
            <person name="Hirose J."/>
        </authorList>
    </citation>
    <scope>NUCLEOTIDE SEQUENCE [LARGE SCALE GENOMIC DNA]</scope>
    <source>
        <strain evidence="11">DSM 10086 / NBRC 110670 / KF707</strain>
    </source>
</reference>
<dbReference type="KEGG" id="pfuw:KF707C_56120"/>
<feature type="transmembrane region" description="Helical" evidence="7">
    <location>
        <begin position="361"/>
        <end position="381"/>
    </location>
</feature>
<evidence type="ECO:0000256" key="1">
    <source>
        <dbReference type="ARBA" id="ARBA00004651"/>
    </source>
</evidence>
<feature type="transmembrane region" description="Helical" evidence="7">
    <location>
        <begin position="21"/>
        <end position="42"/>
    </location>
</feature>
<keyword evidence="3 7" id="KW-0812">Transmembrane</keyword>
<evidence type="ECO:0000256" key="5">
    <source>
        <dbReference type="ARBA" id="ARBA00023136"/>
    </source>
</evidence>
<proteinExistence type="inferred from homology"/>
<evidence type="ECO:0000256" key="6">
    <source>
        <dbReference type="ARBA" id="ARBA00038076"/>
    </source>
</evidence>
<reference evidence="11" key="1">
    <citation type="submission" date="2015-05" db="EMBL/GenBank/DDBJ databases">
        <title>Draft genome sequencing of a biphenyl-degrading bacterium, Pseudomonas balearica KF707 (=NBRC110670).</title>
        <authorList>
            <person name="Kimura N."/>
            <person name="Hirose J."/>
            <person name="Watanabe T."/>
            <person name="Suenaga H."/>
            <person name="Fujihara H."/>
            <person name="Noguchi M."/>
            <person name="Hashimoto M."/>
            <person name="Shimodaira J."/>
            <person name="Tsuchikane K."/>
            <person name="Hosoyama A."/>
            <person name="Yamazoe A."/>
            <person name="Fujita N."/>
            <person name="Furukawa K."/>
        </authorList>
    </citation>
    <scope>NUCLEOTIDE SEQUENCE [LARGE SCALE GENOMIC DNA]</scope>
    <source>
        <strain evidence="11">DSM 10086 / NBRC 110670 / KF707</strain>
    </source>
</reference>
<feature type="transmembrane region" description="Helical" evidence="7">
    <location>
        <begin position="267"/>
        <end position="291"/>
    </location>
</feature>
<evidence type="ECO:0000313" key="11">
    <source>
        <dbReference type="Proteomes" id="UP000218554"/>
    </source>
</evidence>
<gene>
    <name evidence="10" type="ORF">KF707C_56120</name>
</gene>
<evidence type="ECO:0000256" key="2">
    <source>
        <dbReference type="ARBA" id="ARBA00022475"/>
    </source>
</evidence>
<dbReference type="Pfam" id="PF12704">
    <property type="entry name" value="MacB_PCD"/>
    <property type="match status" value="1"/>
</dbReference>
<dbReference type="Proteomes" id="UP000218554">
    <property type="component" value="Chromosome"/>
</dbReference>
<evidence type="ECO:0000256" key="3">
    <source>
        <dbReference type="ARBA" id="ARBA00022692"/>
    </source>
</evidence>